<evidence type="ECO:0000313" key="10">
    <source>
        <dbReference type="Proteomes" id="UP000812966"/>
    </source>
</evidence>
<dbReference type="InterPro" id="IPR029058">
    <property type="entry name" value="AB_hydrolase_fold"/>
</dbReference>
<evidence type="ECO:0000256" key="6">
    <source>
        <dbReference type="SAM" id="MobiDB-lite"/>
    </source>
</evidence>
<feature type="compositionally biased region" description="Low complexity" evidence="6">
    <location>
        <begin position="347"/>
        <end position="357"/>
    </location>
</feature>
<proteinExistence type="inferred from homology"/>
<dbReference type="PANTHER" id="PTHR42776">
    <property type="entry name" value="SERINE PEPTIDASE S9 FAMILY MEMBER"/>
    <property type="match status" value="1"/>
</dbReference>
<dbReference type="FunFam" id="3.40.50.1820:FF:000028">
    <property type="entry name" value="S9 family peptidase"/>
    <property type="match status" value="1"/>
</dbReference>
<reference evidence="9" key="1">
    <citation type="submission" date="2020-04" db="EMBL/GenBank/DDBJ databases">
        <title>Analysis of mating type loci in Filobasidium floriforme.</title>
        <authorList>
            <person name="Nowrousian M."/>
        </authorList>
    </citation>
    <scope>NUCLEOTIDE SEQUENCE</scope>
    <source>
        <strain evidence="9">CBS 6242</strain>
    </source>
</reference>
<dbReference type="InterPro" id="IPR001375">
    <property type="entry name" value="Peptidase_S9_cat"/>
</dbReference>
<dbReference type="GO" id="GO:0004252">
    <property type="term" value="F:serine-type endopeptidase activity"/>
    <property type="evidence" value="ECO:0007669"/>
    <property type="project" value="TreeGrafter"/>
</dbReference>
<keyword evidence="2" id="KW-0645">Protease</keyword>
<dbReference type="Pfam" id="PF00326">
    <property type="entry name" value="Peptidase_S9"/>
    <property type="match status" value="1"/>
</dbReference>
<comment type="caution">
    <text evidence="9">The sequence shown here is derived from an EMBL/GenBank/DDBJ whole genome shotgun (WGS) entry which is preliminary data.</text>
</comment>
<evidence type="ECO:0000259" key="8">
    <source>
        <dbReference type="Pfam" id="PF00326"/>
    </source>
</evidence>
<evidence type="ECO:0000256" key="4">
    <source>
        <dbReference type="ARBA" id="ARBA00022801"/>
    </source>
</evidence>
<dbReference type="GO" id="GO:0006508">
    <property type="term" value="P:proteolysis"/>
    <property type="evidence" value="ECO:0007669"/>
    <property type="project" value="UniProtKB-KW"/>
</dbReference>
<feature type="compositionally biased region" description="Polar residues" evidence="6">
    <location>
        <begin position="358"/>
        <end position="371"/>
    </location>
</feature>
<feature type="region of interest" description="Disordered" evidence="6">
    <location>
        <begin position="347"/>
        <end position="373"/>
    </location>
</feature>
<keyword evidence="3 7" id="KW-0732">Signal</keyword>
<evidence type="ECO:0000256" key="3">
    <source>
        <dbReference type="ARBA" id="ARBA00022729"/>
    </source>
</evidence>
<dbReference type="EMBL" id="JABELV010000057">
    <property type="protein sequence ID" value="KAG7548924.1"/>
    <property type="molecule type" value="Genomic_DNA"/>
</dbReference>
<dbReference type="Gene3D" id="2.120.10.30">
    <property type="entry name" value="TolB, C-terminal domain"/>
    <property type="match status" value="1"/>
</dbReference>
<keyword evidence="10" id="KW-1185">Reference proteome</keyword>
<comment type="similarity">
    <text evidence="1">Belongs to the peptidase S9C family.</text>
</comment>
<evidence type="ECO:0000256" key="1">
    <source>
        <dbReference type="ARBA" id="ARBA00010040"/>
    </source>
</evidence>
<name>A0A8K0NR29_9TREE</name>
<accession>A0A8K0NR29</accession>
<dbReference type="SUPFAM" id="SSF82171">
    <property type="entry name" value="DPP6 N-terminal domain-like"/>
    <property type="match status" value="1"/>
</dbReference>
<evidence type="ECO:0000256" key="7">
    <source>
        <dbReference type="SAM" id="SignalP"/>
    </source>
</evidence>
<dbReference type="Proteomes" id="UP000812966">
    <property type="component" value="Unassembled WGS sequence"/>
</dbReference>
<dbReference type="InterPro" id="IPR011042">
    <property type="entry name" value="6-blade_b-propeller_TolB-like"/>
</dbReference>
<evidence type="ECO:0000313" key="9">
    <source>
        <dbReference type="EMBL" id="KAG7548924.1"/>
    </source>
</evidence>
<protein>
    <recommendedName>
        <fullName evidence="5">Dipeptidyl-peptidase V</fullName>
    </recommendedName>
</protein>
<evidence type="ECO:0000256" key="2">
    <source>
        <dbReference type="ARBA" id="ARBA00022670"/>
    </source>
</evidence>
<keyword evidence="4" id="KW-0378">Hydrolase</keyword>
<dbReference type="AlphaFoldDB" id="A0A8K0NR29"/>
<gene>
    <name evidence="9" type="ORF">FFLO_03216</name>
</gene>
<dbReference type="SUPFAM" id="SSF53474">
    <property type="entry name" value="alpha/beta-Hydrolases"/>
    <property type="match status" value="1"/>
</dbReference>
<dbReference type="Gene3D" id="3.40.50.1820">
    <property type="entry name" value="alpha/beta hydrolase"/>
    <property type="match status" value="1"/>
</dbReference>
<feature type="signal peptide" evidence="7">
    <location>
        <begin position="1"/>
        <end position="19"/>
    </location>
</feature>
<organism evidence="9 10">
    <name type="scientific">Filobasidium floriforme</name>
    <dbReference type="NCBI Taxonomy" id="5210"/>
    <lineage>
        <taxon>Eukaryota</taxon>
        <taxon>Fungi</taxon>
        <taxon>Dikarya</taxon>
        <taxon>Basidiomycota</taxon>
        <taxon>Agaricomycotina</taxon>
        <taxon>Tremellomycetes</taxon>
        <taxon>Filobasidiales</taxon>
        <taxon>Filobasidiaceae</taxon>
        <taxon>Filobasidium</taxon>
    </lineage>
</organism>
<feature type="domain" description="Peptidase S9 prolyl oligopeptidase catalytic" evidence="8">
    <location>
        <begin position="583"/>
        <end position="797"/>
    </location>
</feature>
<sequence length="810" mass="90148">MRITGPILCAATLANVCQAALKSGQDVFTPKDMLSLPRPSPAIASPKGYLALSLVGEYNFTEKLTTKSLYIISTDPKRAEKDAPVLLVRSDKSTSIGEPLWLNEETIAYLNTTGGSSELWSISLNASSHLDSESQGKGSQPHLPVPQHLHTFPIAPSSLKFKALPKAIAGKKGSHPQETGVLAFSAHVWKGASIEDAARLDKMWEERDDEGLVWDELYIREWDTWRNPGKVHQVFLTLLDIPQPATSRSVRPHQTYLAPFNASSTYSLMQPFESGQFDISIPSSGKDKEPKIDVIINVKDKYLNYAFHTRRQIYLTSVGLEWKTVSLAGSYPYEGYQFASSLAGSESESATTADEPTLLTSGDQGSVSESKFSPEGNQVVWLEMQEDGNESDRNTVVVYDLEARKKSVWTENWDRSPSSVTWSPDGQTLYVIAEDRGSSLPYHLKQADRLPTPLFFNGSTASIQPLSNATFLLAISSLAHPVQDYVLDISKSHPTAPESAGVEPPSTTLPALSDIKQVTFWAQKGLQGKKLSQGEKFWFEGANEEQVMGWIVKPPGFREGDRAKWPLAFLIHGGPQGAWEDAWSTRWNPQVFAQQGYVVVAINPHGSTGYGQDFCDSIHSPRNDWGGKPYRDLVAGLQHVLDTYPAVDRERLVAAGGSYGGYMINWLQGHNSHTNFKAMVNHDGVFDVQTMYYSTEQVYFSEREGGGMTPWQDRSQYQDFNPINFIGEWSTPMLVIHGGQDFRIPDSQGIGAFTALQRRGIPSRLLYFAEENHWVLKPKNSLRWHTEVFKWFDEFVGEESMSASDMVIQA</sequence>
<feature type="chain" id="PRO_5035425332" description="Dipeptidyl-peptidase V" evidence="7">
    <location>
        <begin position="20"/>
        <end position="810"/>
    </location>
</feature>
<dbReference type="PANTHER" id="PTHR42776:SF13">
    <property type="entry name" value="DIPEPTIDYL-PEPTIDASE 5"/>
    <property type="match status" value="1"/>
</dbReference>
<evidence type="ECO:0000256" key="5">
    <source>
        <dbReference type="ARBA" id="ARBA00032829"/>
    </source>
</evidence>